<evidence type="ECO:0000256" key="3">
    <source>
        <dbReference type="ARBA" id="ARBA00022603"/>
    </source>
</evidence>
<feature type="binding site" evidence="7">
    <location>
        <position position="187"/>
    </location>
    <ligand>
        <name>S-adenosyl-L-methionine</name>
        <dbReference type="ChEBI" id="CHEBI:59789"/>
    </ligand>
</feature>
<evidence type="ECO:0000256" key="6">
    <source>
        <dbReference type="ARBA" id="ARBA00047942"/>
    </source>
</evidence>
<evidence type="ECO:0000256" key="4">
    <source>
        <dbReference type="ARBA" id="ARBA00022679"/>
    </source>
</evidence>
<comment type="catalytic activity">
    <reaction evidence="6 8">
        <text>a 2'-deoxyadenosine in DNA + S-adenosyl-L-methionine = an N(6)-methyl-2'-deoxyadenosine in DNA + S-adenosyl-L-homocysteine + H(+)</text>
        <dbReference type="Rhea" id="RHEA:15197"/>
        <dbReference type="Rhea" id="RHEA-COMP:12418"/>
        <dbReference type="Rhea" id="RHEA-COMP:12419"/>
        <dbReference type="ChEBI" id="CHEBI:15378"/>
        <dbReference type="ChEBI" id="CHEBI:57856"/>
        <dbReference type="ChEBI" id="CHEBI:59789"/>
        <dbReference type="ChEBI" id="CHEBI:90615"/>
        <dbReference type="ChEBI" id="CHEBI:90616"/>
        <dbReference type="EC" id="2.1.1.72"/>
    </reaction>
</comment>
<comment type="caution">
    <text evidence="9">The sequence shown here is derived from an EMBL/GenBank/DDBJ whole genome shotgun (WGS) entry which is preliminary data.</text>
</comment>
<dbReference type="GO" id="GO:0032259">
    <property type="term" value="P:methylation"/>
    <property type="evidence" value="ECO:0007669"/>
    <property type="project" value="UniProtKB-KW"/>
</dbReference>
<keyword evidence="10" id="KW-1185">Reference proteome</keyword>
<dbReference type="SUPFAM" id="SSF53335">
    <property type="entry name" value="S-adenosyl-L-methionine-dependent methyltransferases"/>
    <property type="match status" value="1"/>
</dbReference>
<dbReference type="GO" id="GO:0043565">
    <property type="term" value="F:sequence-specific DNA binding"/>
    <property type="evidence" value="ECO:0007669"/>
    <property type="project" value="TreeGrafter"/>
</dbReference>
<dbReference type="PANTHER" id="PTHR30481:SF3">
    <property type="entry name" value="DNA ADENINE METHYLASE"/>
    <property type="match status" value="1"/>
</dbReference>
<dbReference type="AlphaFoldDB" id="A0A8K2A8E4"/>
<dbReference type="GO" id="GO:0006298">
    <property type="term" value="P:mismatch repair"/>
    <property type="evidence" value="ECO:0007669"/>
    <property type="project" value="TreeGrafter"/>
</dbReference>
<dbReference type="InterPro" id="IPR029063">
    <property type="entry name" value="SAM-dependent_MTases_sf"/>
</dbReference>
<dbReference type="InterPro" id="IPR002052">
    <property type="entry name" value="DNA_methylase_N6_adenine_CS"/>
</dbReference>
<dbReference type="Proteomes" id="UP000607397">
    <property type="component" value="Unassembled WGS sequence"/>
</dbReference>
<feature type="binding site" evidence="7">
    <location>
        <position position="21"/>
    </location>
    <ligand>
        <name>S-adenosyl-L-methionine</name>
        <dbReference type="ChEBI" id="CHEBI:59789"/>
    </ligand>
</feature>
<feature type="binding site" evidence="7">
    <location>
        <position position="62"/>
    </location>
    <ligand>
        <name>S-adenosyl-L-methionine</name>
        <dbReference type="ChEBI" id="CHEBI:59789"/>
    </ligand>
</feature>
<evidence type="ECO:0000313" key="9">
    <source>
        <dbReference type="EMBL" id="NCJ07119.1"/>
    </source>
</evidence>
<gene>
    <name evidence="9" type="ORF">GS597_11495</name>
</gene>
<evidence type="ECO:0000256" key="8">
    <source>
        <dbReference type="RuleBase" id="RU361257"/>
    </source>
</evidence>
<dbReference type="GO" id="GO:1904047">
    <property type="term" value="F:S-adenosyl-L-methionine binding"/>
    <property type="evidence" value="ECO:0007669"/>
    <property type="project" value="TreeGrafter"/>
</dbReference>
<keyword evidence="5 8" id="KW-0949">S-adenosyl-L-methionine</keyword>
<dbReference type="Gene3D" id="3.40.50.150">
    <property type="entry name" value="Vaccinia Virus protein VP39"/>
    <property type="match status" value="1"/>
</dbReference>
<dbReference type="PROSITE" id="PS00092">
    <property type="entry name" value="N6_MTASE"/>
    <property type="match status" value="1"/>
</dbReference>
<feature type="binding site" evidence="7">
    <location>
        <position position="17"/>
    </location>
    <ligand>
        <name>S-adenosyl-L-methionine</name>
        <dbReference type="ChEBI" id="CHEBI:59789"/>
    </ligand>
</feature>
<evidence type="ECO:0000256" key="7">
    <source>
        <dbReference type="PIRSR" id="PIRSR000398-1"/>
    </source>
</evidence>
<dbReference type="Pfam" id="PF02086">
    <property type="entry name" value="MethyltransfD12"/>
    <property type="match status" value="1"/>
</dbReference>
<dbReference type="PRINTS" id="PR00505">
    <property type="entry name" value="D12N6MTFRASE"/>
</dbReference>
<keyword evidence="4 8" id="KW-0808">Transferase</keyword>
<proteinExistence type="inferred from homology"/>
<dbReference type="InterPro" id="IPR023095">
    <property type="entry name" value="Ade_MeTrfase_dom_2"/>
</dbReference>
<dbReference type="PIRSF" id="PIRSF000398">
    <property type="entry name" value="M_m6A_EcoRV"/>
    <property type="match status" value="1"/>
</dbReference>
<comment type="similarity">
    <text evidence="1 8">Belongs to the N(4)/N(6)-methyltransferase family.</text>
</comment>
<sequence length="279" mass="31905">MIKSLPQAPPARPFLKWVGGKGRLLSQYQPWLPQHYHTYYEPFLGGGALFFHLQPRQAVLSDVNGDLVNVYQCVRDRIHEVTHHLQIHSARHNQDYYYQIRASTPSTQAEQAARLLYLNKTCFNGLYRVNRRGQFNVPMGRYHQPHIFNPALLKAASQALQGIQIHTSTFADLLQANLSPEDFVYFDPPYHPVSATSNFTSYSQNTFTAEDQTQLQAVFCHLAQQGVQVMLSNSDCEFIRDLYQGFYIHQIYAARSVNSNPSKRGKIPEVLITSYAKPT</sequence>
<dbReference type="GO" id="GO:0009007">
    <property type="term" value="F:site-specific DNA-methyltransferase (adenine-specific) activity"/>
    <property type="evidence" value="ECO:0007669"/>
    <property type="project" value="UniProtKB-UniRule"/>
</dbReference>
<keyword evidence="3 8" id="KW-0489">Methyltransferase</keyword>
<evidence type="ECO:0000313" key="10">
    <source>
        <dbReference type="Proteomes" id="UP000607397"/>
    </source>
</evidence>
<dbReference type="InterPro" id="IPR012263">
    <property type="entry name" value="M_m6A_EcoRV"/>
</dbReference>
<dbReference type="GO" id="GO:0009307">
    <property type="term" value="P:DNA restriction-modification system"/>
    <property type="evidence" value="ECO:0007669"/>
    <property type="project" value="InterPro"/>
</dbReference>
<dbReference type="Gene3D" id="1.10.1020.10">
    <property type="entry name" value="Adenine-specific Methyltransferase, Domain 2"/>
    <property type="match status" value="1"/>
</dbReference>
<dbReference type="EMBL" id="WVIC01000021">
    <property type="protein sequence ID" value="NCJ07119.1"/>
    <property type="molecule type" value="Genomic_DNA"/>
</dbReference>
<dbReference type="PANTHER" id="PTHR30481">
    <property type="entry name" value="DNA ADENINE METHYLASE"/>
    <property type="match status" value="1"/>
</dbReference>
<protein>
    <recommendedName>
        <fullName evidence="2 8">Site-specific DNA-methyltransferase (adenine-specific)</fullName>
        <ecNumber evidence="2 8">2.1.1.72</ecNumber>
    </recommendedName>
</protein>
<evidence type="ECO:0000256" key="2">
    <source>
        <dbReference type="ARBA" id="ARBA00011900"/>
    </source>
</evidence>
<dbReference type="InterPro" id="IPR012327">
    <property type="entry name" value="MeTrfase_D12"/>
</dbReference>
<evidence type="ECO:0000256" key="5">
    <source>
        <dbReference type="ARBA" id="ARBA00022691"/>
    </source>
</evidence>
<dbReference type="NCBIfam" id="TIGR00571">
    <property type="entry name" value="dam"/>
    <property type="match status" value="1"/>
</dbReference>
<evidence type="ECO:0000256" key="1">
    <source>
        <dbReference type="ARBA" id="ARBA00006594"/>
    </source>
</evidence>
<organism evidence="9 10">
    <name type="scientific">Petrachloros mirabilis ULC683</name>
    <dbReference type="NCBI Taxonomy" id="2781853"/>
    <lineage>
        <taxon>Bacteria</taxon>
        <taxon>Bacillati</taxon>
        <taxon>Cyanobacteriota</taxon>
        <taxon>Cyanophyceae</taxon>
        <taxon>Synechococcales</taxon>
        <taxon>Petrachlorosaceae</taxon>
        <taxon>Petrachloros</taxon>
        <taxon>Petrachloros mirabilis</taxon>
    </lineage>
</organism>
<reference evidence="9" key="1">
    <citation type="submission" date="2019-12" db="EMBL/GenBank/DDBJ databases">
        <title>High-Quality draft genome sequences of three cyanobacteria isolated from the limestone walls of the Old Cathedral of Coimbra.</title>
        <authorList>
            <person name="Tiago I."/>
            <person name="Soares F."/>
            <person name="Portugal A."/>
        </authorList>
    </citation>
    <scope>NUCLEOTIDE SEQUENCE [LARGE SCALE GENOMIC DNA]</scope>
    <source>
        <strain evidence="9">C</strain>
    </source>
</reference>
<accession>A0A8K2A8E4</accession>
<name>A0A8K2A8E4_9CYAN</name>
<dbReference type="EC" id="2.1.1.72" evidence="2 8"/>